<evidence type="ECO:0000256" key="2">
    <source>
        <dbReference type="ARBA" id="ARBA00013262"/>
    </source>
</evidence>
<dbReference type="EMBL" id="KZ346186">
    <property type="protein sequence ID" value="PIO70689.1"/>
    <property type="molecule type" value="Genomic_DNA"/>
</dbReference>
<protein>
    <recommendedName>
        <fullName evidence="2 5">Protein-tyrosine sulfotransferase</fullName>
        <ecNumber evidence="2 5">2.8.2.20</ecNumber>
    </recommendedName>
</protein>
<comment type="similarity">
    <text evidence="1 5">Belongs to the protein sulfotransferase family.</text>
</comment>
<keyword evidence="3 5" id="KW-0808">Transferase</keyword>
<evidence type="ECO:0000256" key="6">
    <source>
        <dbReference type="SAM" id="MobiDB-lite"/>
    </source>
</evidence>
<evidence type="ECO:0000256" key="1">
    <source>
        <dbReference type="ARBA" id="ARBA00009988"/>
    </source>
</evidence>
<evidence type="ECO:0000256" key="5">
    <source>
        <dbReference type="RuleBase" id="RU365018"/>
    </source>
</evidence>
<dbReference type="GO" id="GO:0008476">
    <property type="term" value="F:protein-tyrosine sulfotransferase activity"/>
    <property type="evidence" value="ECO:0007669"/>
    <property type="project" value="UniProtKB-EC"/>
</dbReference>
<gene>
    <name evidence="7" type="ORF">TELCIR_07446</name>
</gene>
<comment type="function">
    <text evidence="5">Catalyzes the O-sulfation of tyrosine residues within acidic motifs of polypeptides, using 3'-phosphoadenylyl sulfate (PAPS) as cosubstrate.</text>
</comment>
<dbReference type="SUPFAM" id="SSF52540">
    <property type="entry name" value="P-loop containing nucleoside triphosphate hydrolases"/>
    <property type="match status" value="1"/>
</dbReference>
<evidence type="ECO:0000256" key="4">
    <source>
        <dbReference type="ARBA" id="ARBA00048460"/>
    </source>
</evidence>
<dbReference type="InterPro" id="IPR027417">
    <property type="entry name" value="P-loop_NTPase"/>
</dbReference>
<feature type="region of interest" description="Disordered" evidence="6">
    <location>
        <begin position="100"/>
        <end position="124"/>
    </location>
</feature>
<dbReference type="Proteomes" id="UP000230423">
    <property type="component" value="Unassembled WGS sequence"/>
</dbReference>
<sequence length="124" mass="14275">MRRILNFLELPWSTSVLRHEHYIGKKIKLSKMELSSDQVIRPLNTDALSKWVGAIPEDVVKEMETIAPMLRQLGYDPNANPPNYGTPDELVAKKTEDLHKNGVERHRKAKMAVDNPNRVDKPRH</sequence>
<dbReference type="PANTHER" id="PTHR12788:SF10">
    <property type="entry name" value="PROTEIN-TYROSINE SULFOTRANSFERASE"/>
    <property type="match status" value="1"/>
</dbReference>
<accession>A0A2G9UKA5</accession>
<evidence type="ECO:0000313" key="8">
    <source>
        <dbReference type="Proteomes" id="UP000230423"/>
    </source>
</evidence>
<keyword evidence="8" id="KW-1185">Reference proteome</keyword>
<dbReference type="PANTHER" id="PTHR12788">
    <property type="entry name" value="PROTEIN-TYROSINE SULFOTRANSFERASE 2"/>
    <property type="match status" value="1"/>
</dbReference>
<name>A0A2G9UKA5_TELCI</name>
<evidence type="ECO:0000256" key="3">
    <source>
        <dbReference type="ARBA" id="ARBA00022679"/>
    </source>
</evidence>
<dbReference type="AlphaFoldDB" id="A0A2G9UKA5"/>
<evidence type="ECO:0000313" key="7">
    <source>
        <dbReference type="EMBL" id="PIO70689.1"/>
    </source>
</evidence>
<comment type="catalytic activity">
    <reaction evidence="4 5">
        <text>L-tyrosyl-[protein] + 3'-phosphoadenylyl sulfate = O-sulfo-L-tyrosine-[protein] + adenosine 3',5'-bisphosphate + H(+)</text>
        <dbReference type="Rhea" id="RHEA:16801"/>
        <dbReference type="Rhea" id="RHEA-COMP:10136"/>
        <dbReference type="Rhea" id="RHEA-COMP:11688"/>
        <dbReference type="ChEBI" id="CHEBI:15378"/>
        <dbReference type="ChEBI" id="CHEBI:46858"/>
        <dbReference type="ChEBI" id="CHEBI:58339"/>
        <dbReference type="ChEBI" id="CHEBI:58343"/>
        <dbReference type="ChEBI" id="CHEBI:65286"/>
        <dbReference type="EC" id="2.8.2.20"/>
    </reaction>
</comment>
<dbReference type="InterPro" id="IPR026634">
    <property type="entry name" value="TPST-like"/>
</dbReference>
<dbReference type="Gene3D" id="3.40.50.300">
    <property type="entry name" value="P-loop containing nucleotide triphosphate hydrolases"/>
    <property type="match status" value="1"/>
</dbReference>
<proteinExistence type="inferred from homology"/>
<reference evidence="7 8" key="1">
    <citation type="submission" date="2015-09" db="EMBL/GenBank/DDBJ databases">
        <title>Draft genome of the parasitic nematode Teladorsagia circumcincta isolate WARC Sus (inbred).</title>
        <authorList>
            <person name="Mitreva M."/>
        </authorList>
    </citation>
    <scope>NUCLEOTIDE SEQUENCE [LARGE SCALE GENOMIC DNA]</scope>
    <source>
        <strain evidence="7 8">S</strain>
    </source>
</reference>
<dbReference type="GO" id="GO:0005794">
    <property type="term" value="C:Golgi apparatus"/>
    <property type="evidence" value="ECO:0007669"/>
    <property type="project" value="TreeGrafter"/>
</dbReference>
<dbReference type="OrthoDB" id="545675at2759"/>
<organism evidence="7 8">
    <name type="scientific">Teladorsagia circumcincta</name>
    <name type="common">Brown stomach worm</name>
    <name type="synonym">Ostertagia circumcincta</name>
    <dbReference type="NCBI Taxonomy" id="45464"/>
    <lineage>
        <taxon>Eukaryota</taxon>
        <taxon>Metazoa</taxon>
        <taxon>Ecdysozoa</taxon>
        <taxon>Nematoda</taxon>
        <taxon>Chromadorea</taxon>
        <taxon>Rhabditida</taxon>
        <taxon>Rhabditina</taxon>
        <taxon>Rhabditomorpha</taxon>
        <taxon>Strongyloidea</taxon>
        <taxon>Trichostrongylidae</taxon>
        <taxon>Teladorsagia</taxon>
    </lineage>
</organism>
<dbReference type="EC" id="2.8.2.20" evidence="2 5"/>